<dbReference type="Pfam" id="PF00929">
    <property type="entry name" value="RNase_T"/>
    <property type="match status" value="1"/>
</dbReference>
<dbReference type="GO" id="GO:0003678">
    <property type="term" value="F:DNA helicase activity"/>
    <property type="evidence" value="ECO:0007669"/>
    <property type="project" value="UniProtKB-EC"/>
</dbReference>
<dbReference type="InterPro" id="IPR045028">
    <property type="entry name" value="DinG/Rad3-like"/>
</dbReference>
<evidence type="ECO:0000256" key="3">
    <source>
        <dbReference type="ARBA" id="ARBA00022801"/>
    </source>
</evidence>
<dbReference type="Proteomes" id="UP001341444">
    <property type="component" value="Unassembled WGS sequence"/>
</dbReference>
<dbReference type="CDD" id="cd06127">
    <property type="entry name" value="DEDDh"/>
    <property type="match status" value="1"/>
</dbReference>
<evidence type="ECO:0000256" key="5">
    <source>
        <dbReference type="ARBA" id="ARBA00022840"/>
    </source>
</evidence>
<gene>
    <name evidence="6 7 10" type="primary">dinG</name>
    <name evidence="10" type="ORF">P4T90_18410</name>
</gene>
<evidence type="ECO:0000256" key="7">
    <source>
        <dbReference type="RuleBase" id="RU364106"/>
    </source>
</evidence>
<dbReference type="PROSITE" id="PS51192">
    <property type="entry name" value="HELICASE_ATP_BIND_1"/>
    <property type="match status" value="1"/>
</dbReference>
<evidence type="ECO:0000256" key="6">
    <source>
        <dbReference type="HAMAP-Rule" id="MF_02206"/>
    </source>
</evidence>
<dbReference type="InterPro" id="IPR006555">
    <property type="entry name" value="ATP-dep_Helicase_C"/>
</dbReference>
<keyword evidence="2 6" id="KW-0547">Nucleotide-binding</keyword>
<proteinExistence type="inferred from homology"/>
<dbReference type="NCBIfam" id="NF005981">
    <property type="entry name" value="PRK08074.1"/>
    <property type="match status" value="1"/>
</dbReference>
<keyword evidence="11" id="KW-1185">Reference proteome</keyword>
<evidence type="ECO:0000256" key="1">
    <source>
        <dbReference type="ARBA" id="ARBA00022722"/>
    </source>
</evidence>
<keyword evidence="5 6" id="KW-0067">ATP-binding</keyword>
<evidence type="ECO:0000259" key="8">
    <source>
        <dbReference type="PROSITE" id="PS51192"/>
    </source>
</evidence>
<feature type="domain" description="Helicase ATP-binding" evidence="9">
    <location>
        <begin position="249"/>
        <end position="521"/>
    </location>
</feature>
<dbReference type="InterPro" id="IPR014001">
    <property type="entry name" value="Helicase_ATP-bd"/>
</dbReference>
<dbReference type="InterPro" id="IPR036397">
    <property type="entry name" value="RNaseH_sf"/>
</dbReference>
<comment type="function">
    <text evidence="6 7">3'-5' exonuclease.</text>
</comment>
<keyword evidence="10" id="KW-0347">Helicase</keyword>
<dbReference type="InterPro" id="IPR006310">
    <property type="entry name" value="DinG"/>
</dbReference>
<feature type="domain" description="Helicase ATP-binding" evidence="8">
    <location>
        <begin position="271"/>
        <end position="479"/>
    </location>
</feature>
<dbReference type="HAMAP" id="MF_02206">
    <property type="entry name" value="DinG_exonucl"/>
    <property type="match status" value="1"/>
</dbReference>
<keyword evidence="1 6" id="KW-0540">Nuclease</keyword>
<dbReference type="InterPro" id="IPR006054">
    <property type="entry name" value="DnaQ"/>
</dbReference>
<organism evidence="10 11">
    <name type="scientific">Heyndrickxia acidicola</name>
    <dbReference type="NCBI Taxonomy" id="209389"/>
    <lineage>
        <taxon>Bacteria</taxon>
        <taxon>Bacillati</taxon>
        <taxon>Bacillota</taxon>
        <taxon>Bacilli</taxon>
        <taxon>Bacillales</taxon>
        <taxon>Bacillaceae</taxon>
        <taxon>Heyndrickxia</taxon>
    </lineage>
</organism>
<dbReference type="SUPFAM" id="SSF53098">
    <property type="entry name" value="Ribonuclease H-like"/>
    <property type="match status" value="1"/>
</dbReference>
<feature type="binding site" evidence="6">
    <location>
        <begin position="284"/>
        <end position="291"/>
    </location>
    <ligand>
        <name>ATP</name>
        <dbReference type="ChEBI" id="CHEBI:30616"/>
    </ligand>
</feature>
<dbReference type="Pfam" id="PF13307">
    <property type="entry name" value="Helicase_C_2"/>
    <property type="match status" value="1"/>
</dbReference>
<dbReference type="PANTHER" id="PTHR11472:SF34">
    <property type="entry name" value="REGULATOR OF TELOMERE ELONGATION HELICASE 1"/>
    <property type="match status" value="1"/>
</dbReference>
<comment type="similarity">
    <text evidence="6 7">Belongs to the helicase family. DinG subfamily. Type 2 sub-subfamily.</text>
</comment>
<evidence type="ECO:0000313" key="10">
    <source>
        <dbReference type="EMBL" id="MED1205024.1"/>
    </source>
</evidence>
<dbReference type="PROSITE" id="PS51193">
    <property type="entry name" value="HELICASE_ATP_BIND_2"/>
    <property type="match status" value="1"/>
</dbReference>
<dbReference type="PANTHER" id="PTHR11472">
    <property type="entry name" value="DNA REPAIR DEAD HELICASE RAD3/XP-D SUBFAMILY MEMBER"/>
    <property type="match status" value="1"/>
</dbReference>
<dbReference type="InterPro" id="IPR012337">
    <property type="entry name" value="RNaseH-like_sf"/>
</dbReference>
<sequence>MTHQFAVVDLETTGNSPKSGERIIQFSAVIIDEGKIIDQYSTFINPEIPIPAFIEELTGIHDEMVNDAPTFKEVAAEIYSLLHDRIFVAHNVLFDLNFLKGEFENAGYPAFHVSALDTVEMAKILLPTAYSYKLIDLAEYFSFVHDRPHQADSDAYVTAEILLKFTELARSLPLVTLEKLTELSPALKSNVDMFFREILKEKRHQISDLPLDLEVFRGIAIRKDSLKAAPHEYRVNSSYPYTPEDKEKVISKYIKNYQKRNGQFEMMDAVHDSFEKSTHSVIEAGTGVGKSLAYLIPCIFFAVQRQKKVIISTYTTQLQEQLLQNEINAVKKMVSLPFEAALLKGRNHYPNMFKFEQSLKEEDLQYDSVLTKMQLLVWFTKTNTGDMDELNLSSGGKIYWNRIKQDGWHLSHTRDPWAHKDFYLQARQNAEQANIIITNHSMLLADIEKDNRILPDYEYAVIDEAHHFERSARQYFGLSLKYVACKFLLSKAKSSDNQSLLPRLYSLLSKSESIEEVEAAHLNSILISLEEDLDVLFQLLSQLFLKSTKAKQKQFQKLQIRLDSIRQQEPRWKAVQMCAERVVSSLKSSRGVIYERIKKAEKNNKTLSEKHQSLIEEAYTFMEEWTKLEENVRHLFVMPEKGTVIWLEGDTRSLPNSLYIRSQPVTVQDTLAEKFFGKMKSTVLTSATLTINHSFRYFMDEIGLASFQNVIIKQIDSPFNYKKNAKLIIPNDIPEIRKVSTLEYAEAMASHLIPIAQATKGRMLVLFTAYDLLRLTYDLMKQSGLLDDYLLIAQGISAGSRTKLTKNFQRFEKSILFGMNSFWEGIDIPGEDLSCLVMVRLPFSPPDEPLTEAKNEYMKQLGKNPFSAYALPEAVLRFKQGFGRLIRTESDKGLVIVFDRRIETTAYGKEFIRSIPPVSIHHSSLNEILEIVDTWL</sequence>
<dbReference type="Gene3D" id="3.40.50.300">
    <property type="entry name" value="P-loop containing nucleotide triphosphate hydrolases"/>
    <property type="match status" value="2"/>
</dbReference>
<dbReference type="RefSeq" id="WP_066262759.1">
    <property type="nucleotide sequence ID" value="NZ_JARMAB010000029.1"/>
</dbReference>
<keyword evidence="3 6" id="KW-0378">Hydrolase</keyword>
<feature type="short sequence motif" description="DEAH box" evidence="6">
    <location>
        <begin position="463"/>
        <end position="466"/>
    </location>
</feature>
<dbReference type="SUPFAM" id="SSF52540">
    <property type="entry name" value="P-loop containing nucleoside triphosphate hydrolases"/>
    <property type="match status" value="1"/>
</dbReference>
<dbReference type="Gene3D" id="3.30.420.10">
    <property type="entry name" value="Ribonuclease H-like superfamily/Ribonuclease H"/>
    <property type="match status" value="1"/>
</dbReference>
<comment type="caution">
    <text evidence="10">The sequence shown here is derived from an EMBL/GenBank/DDBJ whole genome shotgun (WGS) entry which is preliminary data.</text>
</comment>
<accession>A0ABU6MK12</accession>
<dbReference type="SMART" id="SM00479">
    <property type="entry name" value="EXOIII"/>
    <property type="match status" value="1"/>
</dbReference>
<dbReference type="InterPro" id="IPR027417">
    <property type="entry name" value="P-loop_NTPase"/>
</dbReference>
<dbReference type="EC" id="3.1.-.-" evidence="6 7"/>
<keyword evidence="4 6" id="KW-0269">Exonuclease</keyword>
<dbReference type="NCBIfam" id="TIGR00573">
    <property type="entry name" value="dnaq"/>
    <property type="match status" value="1"/>
</dbReference>
<dbReference type="SMART" id="SM00491">
    <property type="entry name" value="HELICc2"/>
    <property type="match status" value="1"/>
</dbReference>
<evidence type="ECO:0000256" key="2">
    <source>
        <dbReference type="ARBA" id="ARBA00022741"/>
    </source>
</evidence>
<evidence type="ECO:0000313" key="11">
    <source>
        <dbReference type="Proteomes" id="UP001341444"/>
    </source>
</evidence>
<dbReference type="NCBIfam" id="TIGR01407">
    <property type="entry name" value="dinG_rel"/>
    <property type="match status" value="1"/>
</dbReference>
<protein>
    <recommendedName>
        <fullName evidence="6 7">3'-5' exonuclease DinG</fullName>
        <ecNumber evidence="6 7">3.1.-.-</ecNumber>
    </recommendedName>
</protein>
<dbReference type="InterPro" id="IPR013520">
    <property type="entry name" value="Ribonucl_H"/>
</dbReference>
<dbReference type="EMBL" id="JARMAB010000029">
    <property type="protein sequence ID" value="MED1205024.1"/>
    <property type="molecule type" value="Genomic_DNA"/>
</dbReference>
<dbReference type="GO" id="GO:0016787">
    <property type="term" value="F:hydrolase activity"/>
    <property type="evidence" value="ECO:0007669"/>
    <property type="project" value="UniProtKB-KW"/>
</dbReference>
<evidence type="ECO:0000256" key="4">
    <source>
        <dbReference type="ARBA" id="ARBA00022839"/>
    </source>
</evidence>
<reference evidence="10 11" key="1">
    <citation type="submission" date="2023-03" db="EMBL/GenBank/DDBJ databases">
        <title>Bacillus Genome Sequencing.</title>
        <authorList>
            <person name="Dunlap C."/>
        </authorList>
    </citation>
    <scope>NUCLEOTIDE SEQUENCE [LARGE SCALE GENOMIC DNA]</scope>
    <source>
        <strain evidence="10 11">B-23453</strain>
    </source>
</reference>
<dbReference type="InterPro" id="IPR014013">
    <property type="entry name" value="Helic_SF1/SF2_ATP-bd_DinG/Rad3"/>
</dbReference>
<evidence type="ECO:0000259" key="9">
    <source>
        <dbReference type="PROSITE" id="PS51193"/>
    </source>
</evidence>
<name>A0ABU6MK12_9BACI</name>